<dbReference type="AlphaFoldDB" id="A0A1L8GFR9"/>
<dbReference type="Xenbase" id="XB-GENE-6487409">
    <property type="gene designation" value="lrrc41.S"/>
</dbReference>
<evidence type="ECO:0000313" key="7">
    <source>
        <dbReference type="Proteomes" id="UP000186698"/>
    </source>
</evidence>
<dbReference type="Gene3D" id="3.80.10.10">
    <property type="entry name" value="Ribonuclease Inhibitor"/>
    <property type="match status" value="2"/>
</dbReference>
<dbReference type="KEGG" id="xla:108715580"/>
<dbReference type="STRING" id="8355.A0A1L8GFR9"/>
<evidence type="ECO:0000256" key="6">
    <source>
        <dbReference type="SAM" id="MobiDB-lite"/>
    </source>
</evidence>
<evidence type="ECO:0000256" key="5">
    <source>
        <dbReference type="ARBA" id="ARBA00022786"/>
    </source>
</evidence>
<dbReference type="OrthoDB" id="9415738at2759"/>
<dbReference type="RefSeq" id="XP_018116354.1">
    <property type="nucleotide sequence ID" value="XM_018260865.2"/>
</dbReference>
<feature type="compositionally biased region" description="Polar residues" evidence="6">
    <location>
        <begin position="327"/>
        <end position="337"/>
    </location>
</feature>
<feature type="region of interest" description="Disordered" evidence="6">
    <location>
        <begin position="241"/>
        <end position="262"/>
    </location>
</feature>
<evidence type="ECO:0000313" key="9">
    <source>
        <dbReference type="Xenbase" id="XB-GENE-6487409"/>
    </source>
</evidence>
<gene>
    <name evidence="8 9" type="primary">lrrc41.S</name>
</gene>
<dbReference type="GO" id="GO:0005737">
    <property type="term" value="C:cytoplasm"/>
    <property type="evidence" value="ECO:0000318"/>
    <property type="project" value="GO_Central"/>
</dbReference>
<dbReference type="Pfam" id="PF13516">
    <property type="entry name" value="LRR_6"/>
    <property type="match status" value="2"/>
</dbReference>
<dbReference type="PaxDb" id="8355-A0A1L8GFR9"/>
<dbReference type="OMA" id="DYIFMIG"/>
<dbReference type="InterPro" id="IPR032675">
    <property type="entry name" value="LRR_dom_sf"/>
</dbReference>
<accession>A0A1L8GFR9</accession>
<keyword evidence="7" id="KW-1185">Reference proteome</keyword>
<organism evidence="7 8">
    <name type="scientific">Xenopus laevis</name>
    <name type="common">African clawed frog</name>
    <dbReference type="NCBI Taxonomy" id="8355"/>
    <lineage>
        <taxon>Eukaryota</taxon>
        <taxon>Metazoa</taxon>
        <taxon>Chordata</taxon>
        <taxon>Craniata</taxon>
        <taxon>Vertebrata</taxon>
        <taxon>Euteleostomi</taxon>
        <taxon>Amphibia</taxon>
        <taxon>Batrachia</taxon>
        <taxon>Anura</taxon>
        <taxon>Pipoidea</taxon>
        <taxon>Pipidae</taxon>
        <taxon>Xenopodinae</taxon>
        <taxon>Xenopus</taxon>
        <taxon>Xenopus</taxon>
    </lineage>
</organism>
<feature type="compositionally biased region" description="Basic residues" evidence="6">
    <location>
        <begin position="306"/>
        <end position="318"/>
    </location>
</feature>
<reference evidence="8" key="1">
    <citation type="submission" date="2025-08" db="UniProtKB">
        <authorList>
            <consortium name="RefSeq"/>
        </authorList>
    </citation>
    <scope>IDENTIFICATION</scope>
    <source>
        <strain evidence="8">J_2021</strain>
        <tissue evidence="8">Erythrocytes</tissue>
    </source>
</reference>
<feature type="compositionally biased region" description="Polar residues" evidence="6">
    <location>
        <begin position="250"/>
        <end position="262"/>
    </location>
</feature>
<evidence type="ECO:0000256" key="3">
    <source>
        <dbReference type="ARBA" id="ARBA00022614"/>
    </source>
</evidence>
<dbReference type="GeneID" id="108715580"/>
<dbReference type="CTD" id="108715580"/>
<dbReference type="PANTHER" id="PTHR15354:SF1">
    <property type="entry name" value="LEUCINE-RICH REPEAT-CONTAINING PROTEIN 41"/>
    <property type="match status" value="1"/>
</dbReference>
<evidence type="ECO:0000256" key="2">
    <source>
        <dbReference type="ARBA" id="ARBA00022553"/>
    </source>
</evidence>
<evidence type="ECO:0000256" key="1">
    <source>
        <dbReference type="ARBA" id="ARBA00014201"/>
    </source>
</evidence>
<evidence type="ECO:0000313" key="8">
    <source>
        <dbReference type="RefSeq" id="XP_018116354.1"/>
    </source>
</evidence>
<protein>
    <recommendedName>
        <fullName evidence="1">Leucine-rich repeat-containing protein 41</fullName>
    </recommendedName>
</protein>
<dbReference type="Proteomes" id="UP000186698">
    <property type="component" value="Chromosome 4S"/>
</dbReference>
<feature type="region of interest" description="Disordered" evidence="6">
    <location>
        <begin position="292"/>
        <end position="348"/>
    </location>
</feature>
<sequence length="762" mass="84760">MDHAVEDAGGTATLFELCARVVNANMEKLEQDVWGLPAVILQGILPLLNIYYLERIEQTAVKKGLSTQSIWCKLWNDIMKSKPSRFGTVKCWRKKFLEAFFHNVLRGILKVSSDQRLNDQRFSPLVHSAPHVTELTICNKQQGVSELTPPVLECLARSVESLKFLHLRSSDQATQRSLRLLLHRLVHHGQVNRVSLLSWPSPDTNLLLLILSVSAGVWQKQASCPCTLCLKKSLNLNSDELQEKRPETGLLQSSSSADLSNMHSKNNVEEDMGSQSALLSLQPLNISHSVVTDCSDHSSAENPPRRVSRSTHSRKATCHKSLLPPNTFGSKVASTSRKNLKSGADIQDSIRSNPDDLYDFIFSVPSAGEGEALNTNKGYKESANEKPSEVSTVPLFDDLPPVEERRVISPIPDGAHHFRSVRALNLHNVPLTLSSCHFLCHLLRSWVSLERLTMAYNDLGANIFLIVEALSALSRCPGCSLSMFSMSDFTTHVPTLDLANTILTTFPSLQLLSLSYDLENHNEKETSEDISAEFKENQLKQLEIRFPQDPLPVGHLVSVLKASTFLLELSLDNATFSCTEDLKCVLRTLAEHNKALKRLSFHDMKMTDMHNEIVLLLNSSSLEEIKFSFCRLFEKGTDEFLAAFVGALRRNPSVKILKLCGNRLGNDGLAALADLYNPDSLSSVHYLDVSSNCIKPEGLLHFAKKLERGGKIKLRHLSVSQNLLDRDPVMAQEALQSLEGVCCVVSDNWDSAQVFADHVNGM</sequence>
<keyword evidence="5" id="KW-0833">Ubl conjugation pathway</keyword>
<dbReference type="PANTHER" id="PTHR15354">
    <property type="entry name" value="MUF1"/>
    <property type="match status" value="1"/>
</dbReference>
<dbReference type="GO" id="GO:0005634">
    <property type="term" value="C:nucleus"/>
    <property type="evidence" value="ECO:0000318"/>
    <property type="project" value="GO_Central"/>
</dbReference>
<dbReference type="Bgee" id="108715580">
    <property type="expression patterns" value="Expressed in testis and 19 other cell types or tissues"/>
</dbReference>
<keyword evidence="3" id="KW-0433">Leucine-rich repeat</keyword>
<dbReference type="AGR" id="Xenbase:XB-GENE-6487409"/>
<keyword evidence="4" id="KW-0677">Repeat</keyword>
<dbReference type="SMART" id="SM00368">
    <property type="entry name" value="LRR_RI"/>
    <property type="match status" value="3"/>
</dbReference>
<evidence type="ECO:0000256" key="4">
    <source>
        <dbReference type="ARBA" id="ARBA00022737"/>
    </source>
</evidence>
<dbReference type="SUPFAM" id="SSF52047">
    <property type="entry name" value="RNI-like"/>
    <property type="match status" value="1"/>
</dbReference>
<dbReference type="InterPro" id="IPR026137">
    <property type="entry name" value="Leu_rpt_41"/>
</dbReference>
<keyword evidence="2" id="KW-0597">Phosphoprotein</keyword>
<proteinExistence type="predicted"/>
<dbReference type="InterPro" id="IPR001611">
    <property type="entry name" value="Leu-rich_rpt"/>
</dbReference>
<name>A0A1L8GFR9_XENLA</name>